<evidence type="ECO:0000259" key="5">
    <source>
        <dbReference type="Pfam" id="PF12937"/>
    </source>
</evidence>
<evidence type="ECO:0000256" key="1">
    <source>
        <dbReference type="ARBA" id="ARBA00022553"/>
    </source>
</evidence>
<proteinExistence type="predicted"/>
<dbReference type="Pfam" id="PF12937">
    <property type="entry name" value="F-box-like"/>
    <property type="match status" value="1"/>
</dbReference>
<dbReference type="InterPro" id="IPR001810">
    <property type="entry name" value="F-box_dom"/>
</dbReference>
<evidence type="ECO:0000313" key="8">
    <source>
        <dbReference type="Proteomes" id="UP001374579"/>
    </source>
</evidence>
<dbReference type="SUPFAM" id="SSF81383">
    <property type="entry name" value="F-box domain"/>
    <property type="match status" value="1"/>
</dbReference>
<organism evidence="7 8">
    <name type="scientific">Littorina saxatilis</name>
    <dbReference type="NCBI Taxonomy" id="31220"/>
    <lineage>
        <taxon>Eukaryota</taxon>
        <taxon>Metazoa</taxon>
        <taxon>Spiralia</taxon>
        <taxon>Lophotrochozoa</taxon>
        <taxon>Mollusca</taxon>
        <taxon>Gastropoda</taxon>
        <taxon>Caenogastropoda</taxon>
        <taxon>Littorinimorpha</taxon>
        <taxon>Littorinoidea</taxon>
        <taxon>Littorinidae</taxon>
        <taxon>Littorina</taxon>
    </lineage>
</organism>
<feature type="compositionally biased region" description="Polar residues" evidence="4">
    <location>
        <begin position="228"/>
        <end position="240"/>
    </location>
</feature>
<feature type="compositionally biased region" description="Low complexity" evidence="4">
    <location>
        <begin position="742"/>
        <end position="751"/>
    </location>
</feature>
<feature type="region of interest" description="Disordered" evidence="4">
    <location>
        <begin position="215"/>
        <end position="244"/>
    </location>
</feature>
<reference evidence="7 8" key="1">
    <citation type="submission" date="2024-02" db="EMBL/GenBank/DDBJ databases">
        <title>Chromosome-scale genome assembly of the rough periwinkle Littorina saxatilis.</title>
        <authorList>
            <person name="De Jode A."/>
            <person name="Faria R."/>
            <person name="Formenti G."/>
            <person name="Sims Y."/>
            <person name="Smith T.P."/>
            <person name="Tracey A."/>
            <person name="Wood J.M.D."/>
            <person name="Zagrodzka Z.B."/>
            <person name="Johannesson K."/>
            <person name="Butlin R.K."/>
            <person name="Leder E.H."/>
        </authorList>
    </citation>
    <scope>NUCLEOTIDE SEQUENCE [LARGE SCALE GENOMIC DNA]</scope>
    <source>
        <strain evidence="7">Snail1</strain>
        <tissue evidence="7">Muscle</tissue>
    </source>
</reference>
<feature type="compositionally biased region" description="Polar residues" evidence="4">
    <location>
        <begin position="306"/>
        <end position="321"/>
    </location>
</feature>
<evidence type="ECO:0000256" key="2">
    <source>
        <dbReference type="ARBA" id="ARBA00023054"/>
    </source>
</evidence>
<feature type="domain" description="FBX41/ZN365 C2H2-type zinc finger" evidence="6">
    <location>
        <begin position="9"/>
        <end position="37"/>
    </location>
</feature>
<feature type="region of interest" description="Disordered" evidence="4">
    <location>
        <begin position="266"/>
        <end position="408"/>
    </location>
</feature>
<feature type="compositionally biased region" description="Basic and acidic residues" evidence="4">
    <location>
        <begin position="285"/>
        <end position="304"/>
    </location>
</feature>
<dbReference type="Pfam" id="PF23165">
    <property type="entry name" value="zf-C2H2_FBX41"/>
    <property type="match status" value="1"/>
</dbReference>
<feature type="compositionally biased region" description="Polar residues" evidence="4">
    <location>
        <begin position="874"/>
        <end position="892"/>
    </location>
</feature>
<evidence type="ECO:0000256" key="3">
    <source>
        <dbReference type="SAM" id="Coils"/>
    </source>
</evidence>
<keyword evidence="1" id="KW-0597">Phosphoprotein</keyword>
<name>A0AAN9GJG1_9CAEN</name>
<dbReference type="Gene3D" id="3.80.10.10">
    <property type="entry name" value="Ribonuclease Inhibitor"/>
    <property type="match status" value="1"/>
</dbReference>
<feature type="compositionally biased region" description="Polar residues" evidence="4">
    <location>
        <begin position="716"/>
        <end position="735"/>
    </location>
</feature>
<dbReference type="PANTHER" id="PTHR15739:SF5">
    <property type="entry name" value="LD23158P"/>
    <property type="match status" value="1"/>
</dbReference>
<evidence type="ECO:0000313" key="7">
    <source>
        <dbReference type="EMBL" id="KAK7111093.1"/>
    </source>
</evidence>
<evidence type="ECO:0000256" key="4">
    <source>
        <dbReference type="SAM" id="MobiDB-lite"/>
    </source>
</evidence>
<feature type="compositionally biased region" description="Acidic residues" evidence="4">
    <location>
        <begin position="1172"/>
        <end position="1183"/>
    </location>
</feature>
<dbReference type="Proteomes" id="UP001374579">
    <property type="component" value="Unassembled WGS sequence"/>
</dbReference>
<dbReference type="InterPro" id="IPR052283">
    <property type="entry name" value="GenomicStab_NeuMorph_Reg"/>
</dbReference>
<evidence type="ECO:0008006" key="9">
    <source>
        <dbReference type="Google" id="ProtNLM"/>
    </source>
</evidence>
<feature type="region of interest" description="Disordered" evidence="4">
    <location>
        <begin position="1289"/>
        <end position="1367"/>
    </location>
</feature>
<dbReference type="CDD" id="cd06503">
    <property type="entry name" value="ATP-synt_Fo_b"/>
    <property type="match status" value="1"/>
</dbReference>
<dbReference type="CDD" id="cd22109">
    <property type="entry name" value="F-box_FBXO41"/>
    <property type="match status" value="1"/>
</dbReference>
<feature type="compositionally biased region" description="Low complexity" evidence="4">
    <location>
        <begin position="1559"/>
        <end position="1577"/>
    </location>
</feature>
<gene>
    <name evidence="7" type="ORF">V1264_014867</name>
</gene>
<feature type="domain" description="F-box" evidence="5">
    <location>
        <begin position="1675"/>
        <end position="1712"/>
    </location>
</feature>
<feature type="compositionally biased region" description="Polar residues" evidence="4">
    <location>
        <begin position="1295"/>
        <end position="1304"/>
    </location>
</feature>
<feature type="coiled-coil region" evidence="3">
    <location>
        <begin position="533"/>
        <end position="634"/>
    </location>
</feature>
<feature type="compositionally biased region" description="Polar residues" evidence="4">
    <location>
        <begin position="1394"/>
        <end position="1412"/>
    </location>
</feature>
<comment type="caution">
    <text evidence="7">The sequence shown here is derived from an EMBL/GenBank/DDBJ whole genome shotgun (WGS) entry which is preliminary data.</text>
</comment>
<feature type="region of interest" description="Disordered" evidence="4">
    <location>
        <begin position="1141"/>
        <end position="1208"/>
    </location>
</feature>
<feature type="region of interest" description="Disordered" evidence="4">
    <location>
        <begin position="1380"/>
        <end position="1580"/>
    </location>
</feature>
<feature type="compositionally biased region" description="Basic residues" evidence="4">
    <location>
        <begin position="1622"/>
        <end position="1638"/>
    </location>
</feature>
<feature type="compositionally biased region" description="Basic and acidic residues" evidence="4">
    <location>
        <begin position="1184"/>
        <end position="1194"/>
    </location>
</feature>
<dbReference type="SUPFAM" id="SSF52047">
    <property type="entry name" value="RNI-like"/>
    <property type="match status" value="1"/>
</dbReference>
<dbReference type="PANTHER" id="PTHR15739">
    <property type="entry name" value="ZINC FINGER PROTEIN"/>
    <property type="match status" value="1"/>
</dbReference>
<feature type="compositionally biased region" description="Basic and acidic residues" evidence="4">
    <location>
        <begin position="385"/>
        <end position="408"/>
    </location>
</feature>
<feature type="region of interest" description="Disordered" evidence="4">
    <location>
        <begin position="679"/>
        <end position="765"/>
    </location>
</feature>
<feature type="compositionally biased region" description="Basic and acidic residues" evidence="4">
    <location>
        <begin position="1445"/>
        <end position="1461"/>
    </location>
</feature>
<feature type="coiled-coil region" evidence="3">
    <location>
        <begin position="413"/>
        <end position="500"/>
    </location>
</feature>
<feature type="region of interest" description="Disordered" evidence="4">
    <location>
        <begin position="85"/>
        <end position="136"/>
    </location>
</feature>
<dbReference type="EMBL" id="JBAMIC010000003">
    <property type="protein sequence ID" value="KAK7111093.1"/>
    <property type="molecule type" value="Genomic_DNA"/>
</dbReference>
<protein>
    <recommendedName>
        <fullName evidence="9">F-box domain-containing protein</fullName>
    </recommendedName>
</protein>
<keyword evidence="8" id="KW-1185">Reference proteome</keyword>
<dbReference type="InterPro" id="IPR032675">
    <property type="entry name" value="LRR_dom_sf"/>
</dbReference>
<feature type="region of interest" description="Disordered" evidence="4">
    <location>
        <begin position="988"/>
        <end position="1020"/>
    </location>
</feature>
<feature type="compositionally biased region" description="Low complexity" evidence="4">
    <location>
        <begin position="99"/>
        <end position="120"/>
    </location>
</feature>
<accession>A0AAN9GJG1</accession>
<sequence length="1993" mass="221651">MEFQVPDVPYRCPRCGGARTFNTLSELKTHVAEEHAYSAQKRQRLRIFDYNPNHAFKGTGRHSPLLQSMLDEGDKLEEELKAAKREELNNKTKRQKQQSSRPPASSTTLPSASTHSPASPKKGKGHFHRPMPSQEPDHYLQKTVSQLNQDVLVQRHQQFRTADALYTTQDVLSGVEEAAEGRVSEQKNFIADLSRQLVEKEQQLLELRTELEKVKDKDRAHKGIPLKQRTSADTTDSANNIGRRERQLIEDELVRKKTELEKLNKQLASAKQTDNRKKLQGPSGRRHEASPEKNRDRADQDRTKRGSNGSHSADVSSPNSDVSEDSWTRPSVNGSRTSSSSIKDRSNIAKQLRHNRLSKSPRIPNLIHKPHPPLPESHHHIHNKLRQDDVRETPNHDDSSRSQKLKEERSLLVHQMKELLSKATTDNEKLKDELMAKENQLIFLNQELERTKTDQRDLMDETYDLYREAEKSVGELKERLKQKETQLEHANGRLEEIRTAQERLVGEKENVARNADDKDMLYQNMMRDREEQIQTLNGLLLSQQEEREKLREMAGELKREVQEKEKAQQELRQAIANKEQELAKAREDVETLTTFLQTAAARESVARCKLETFVSELIDRADKAEKELQVLRGIESSSSGNFTSDPSLAGAVLSATGLAEVSPIPGQSLVNQAAGPFHSTPVAAQSGRHGKDPKAKQIPQTSLEPWYNNLGLANLPGTTEPPSSAFPQGAGNSFMDTGAPHSLQQVSGLQSQPPPSLPDVGYISLPGQHLQMPAQQFQQQYLPQQLQTQQYPPHHSQQQPSAQYVQQQFSSQPVHQQSPNPSRRHQNHPQSRVAVNGSMPPVYNNMSPFNDDSAYNDPNLDVYTIPQAQPLPLSKSSGDFASQQVRHPTQQGRRGDVHPAAQYHASPSPYLDSVGDDSSKYATLPRKKSGVGRANGHSGHPPVSMQSPTYDGGDEQLYSDSLDGMLLEDFTEKKHNFVVNGSGKVLQNGVGSKPVHSSPLARKINNSQAPVPEERSGRNVRDTVDALNGEGRKQQNSTSPHRTYPIYSVTGEDAREVRSDDFSDSPYSHQDTPHFNKAVIDRKPKLKGKVRPAGAQMNGKLYRYVDDDSTDGVDLSVDENGIMWEAVDSFSGNSESYRMSPYGSETAGDVDTSVLMSSRSPGNKRVPRGGQDTDEDIDSLDDDGILRPTKDRGSLHCQKGSHGRRAPQLGDRMDRVLKSVGEDDLDTESMELLMKQPKGHGMRNNNIASRNATSVYGTSRRVPRPEVAESPMERALAVQNRVKSLTFPRTEKKSVTISDTSSSEFVPRRPAVNSVGSGPKPAARQRKVMNADRPHPTPALEEEGPEPLEGFSSSSYASMPPPHPLAKGVLGATAVQKIQTDEAASKPAGAERNISPQNWMKNESAPLSNVSNKAPEKEAVASDSQPQVRAKQEQRGSDHFTNAVDDERRLNKSEDSHRNADRNGFNLEETQNDNQGKDTDLRGQDLSQSSLNTTPHTQHNNATENSQPETATSTIKRQPSSNTPLTRQASISTDESDMKKFAEAPLKPASQLRARFAQSCSESSMLSSEGESVSMSVPRPSTSLQLAKEDSTDFDLESDLEKYTGLGGGDGGRRGSLAGKSGIRKTVLKKTKGKKAGGKQKVPNAVEDSGSNASDIEAAKKNKKREDARRRRVALFRVFLYLDTRNLCKMALVCKEWQRVSRHPSLWKNVHLKYERVSSQFLVTLSTWCTQMTSLTLEGLRSGSRRPSETMDEYNRRIRACLEPGLEELLKTSQDSLKSVSIIACGNVLTDKCMWLVSGYCRLLQKLTYLSDTHPLTAEVMWALGGGCPSITSLIIPPLFPCHNSEGMNNRCLMLIAQFYPDLLEVGVGGRSLDITGLVPLVQSCQRLHALSLDHIKEMGDDSSIALCRAGLKQLTQLEICGTSITANALKTYYDSCRHLKEIRVFVCINDYFEDIRKKKNKEEYKKIVSSLEELKSQVGLGNILQVRAAPAD</sequence>
<feature type="compositionally biased region" description="Polar residues" evidence="4">
    <location>
        <begin position="1485"/>
        <end position="1533"/>
    </location>
</feature>
<dbReference type="InterPro" id="IPR057038">
    <property type="entry name" value="FBX41/ZN365_Znf-C2H2"/>
</dbReference>
<evidence type="ECO:0000259" key="6">
    <source>
        <dbReference type="Pfam" id="PF23165"/>
    </source>
</evidence>
<feature type="region of interest" description="Disordered" evidence="4">
    <location>
        <begin position="1602"/>
        <end position="1664"/>
    </location>
</feature>
<dbReference type="InterPro" id="IPR036047">
    <property type="entry name" value="F-box-like_dom_sf"/>
</dbReference>
<feature type="region of interest" description="Disordered" evidence="4">
    <location>
        <begin position="785"/>
        <end position="957"/>
    </location>
</feature>
<keyword evidence="2 3" id="KW-0175">Coiled coil</keyword>
<feature type="compositionally biased region" description="Low complexity" evidence="4">
    <location>
        <begin position="785"/>
        <end position="819"/>
    </location>
</feature>